<comment type="caution">
    <text evidence="1">The sequence shown here is derived from an EMBL/GenBank/DDBJ whole genome shotgun (WGS) entry which is preliminary data.</text>
</comment>
<accession>A0AAV1I959</accession>
<proteinExistence type="predicted"/>
<dbReference type="AlphaFoldDB" id="A0AAV1I959"/>
<dbReference type="Proteomes" id="UP001314263">
    <property type="component" value="Unassembled WGS sequence"/>
</dbReference>
<dbReference type="EMBL" id="CAUYUE010000008">
    <property type="protein sequence ID" value="CAK0783401.1"/>
    <property type="molecule type" value="Genomic_DNA"/>
</dbReference>
<sequence length="91" mass="10367">MWRRDVLQYSPTTAAYQTEEGSSQSSPAALFHPCCFHNTADTDPKHDRGQCSDMYFAWSNAAATVDVDAIWGRRQRRRGIDVPSEHPLRQL</sequence>
<protein>
    <submittedName>
        <fullName evidence="1">Uncharacterized protein</fullName>
    </submittedName>
</protein>
<organism evidence="1 2">
    <name type="scientific">Coccomyxa viridis</name>
    <dbReference type="NCBI Taxonomy" id="1274662"/>
    <lineage>
        <taxon>Eukaryota</taxon>
        <taxon>Viridiplantae</taxon>
        <taxon>Chlorophyta</taxon>
        <taxon>core chlorophytes</taxon>
        <taxon>Trebouxiophyceae</taxon>
        <taxon>Trebouxiophyceae incertae sedis</taxon>
        <taxon>Coccomyxaceae</taxon>
        <taxon>Coccomyxa</taxon>
    </lineage>
</organism>
<reference evidence="1 2" key="1">
    <citation type="submission" date="2023-10" db="EMBL/GenBank/DDBJ databases">
        <authorList>
            <person name="Maclean D."/>
            <person name="Macfadyen A."/>
        </authorList>
    </citation>
    <scope>NUCLEOTIDE SEQUENCE [LARGE SCALE GENOMIC DNA]</scope>
</reference>
<evidence type="ECO:0000313" key="2">
    <source>
        <dbReference type="Proteomes" id="UP001314263"/>
    </source>
</evidence>
<keyword evidence="2" id="KW-1185">Reference proteome</keyword>
<gene>
    <name evidence="1" type="ORF">CVIRNUC_006600</name>
</gene>
<evidence type="ECO:0000313" key="1">
    <source>
        <dbReference type="EMBL" id="CAK0783401.1"/>
    </source>
</evidence>
<name>A0AAV1I959_9CHLO</name>